<dbReference type="InterPro" id="IPR008928">
    <property type="entry name" value="6-hairpin_glycosidase_sf"/>
</dbReference>
<gene>
    <name evidence="4" type="ORF">Pph01_06000</name>
</gene>
<accession>A0A8J3U0E2</accession>
<feature type="domain" description="Non-reducing end beta-L-arabinofuranosidase-like GH127 catalytic" evidence="1">
    <location>
        <begin position="31"/>
        <end position="434"/>
    </location>
</feature>
<dbReference type="GO" id="GO:0005975">
    <property type="term" value="P:carbohydrate metabolic process"/>
    <property type="evidence" value="ECO:0007669"/>
    <property type="project" value="InterPro"/>
</dbReference>
<feature type="domain" description="Non-reducing end beta-L-arabinofuranosidase-like GH127 middle" evidence="2">
    <location>
        <begin position="445"/>
        <end position="538"/>
    </location>
</feature>
<feature type="domain" description="Non-reducing end beta-L-arabinofuranosidase-like GH127 C-terminal" evidence="3">
    <location>
        <begin position="541"/>
        <end position="650"/>
    </location>
</feature>
<comment type="caution">
    <text evidence="4">The sequence shown here is derived from an EMBL/GenBank/DDBJ whole genome shotgun (WGS) entry which is preliminary data.</text>
</comment>
<evidence type="ECO:0000259" key="2">
    <source>
        <dbReference type="Pfam" id="PF20736"/>
    </source>
</evidence>
<dbReference type="Pfam" id="PF07944">
    <property type="entry name" value="Beta-AFase-like_GH127_cat"/>
    <property type="match status" value="1"/>
</dbReference>
<dbReference type="Pfam" id="PF20737">
    <property type="entry name" value="Glyco_hydro127C"/>
    <property type="match status" value="1"/>
</dbReference>
<dbReference type="RefSeq" id="WP_239116395.1">
    <property type="nucleotide sequence ID" value="NZ_BAABHI010000012.1"/>
</dbReference>
<dbReference type="AlphaFoldDB" id="A0A8J3U0E2"/>
<dbReference type="Pfam" id="PF20736">
    <property type="entry name" value="Glyco_hydro127M"/>
    <property type="match status" value="1"/>
</dbReference>
<sequence length="655" mass="70922">MTGIVERHTSPVAPVVPRGGVFTPLGLDESRLAGGFWGERQELNHDAIIPHALHWLERAGWAGNFDDAASGRPYEHRGMQFADSEIYKIIEAISWDRARNGPSADLDAGLDTALDGLDAALDGLVDRLAAAQDADGYLHTQFGRAWQRPRYSDLSWGHELYCFGHLLQSAVANARAGANAKYLQVARAVADHVCVMFGENGLRTVCGHAEIELGLVELYRLTGERRYLDQAALFIERRGAGTLPRIEYGSAYAQDDMPVREATVLRGHVVRALYLAAGATDVAVETGDTELLHVLETQWANTVATRSYVTGGMGSHHNDEAFGLDYVLPPDRSYCETCAGVASIMFSWRLLLATGKSRYADLIERTLYNVLAASPARDGRSFFYANTLHQRSVSVPAPVNADGLCLRGASSRREAWFEASCCPTNLARTLASLGALWATKDAEGVQVHQYGGASVDTVLADGRRVSLDVETEYPHEGTIRITIRESPGTPWTLSLRVPSWADGASASVNGSVEAAAPGVFSVTRVFVPGDTITLELPIEARFVFPHPRVDAVRGCVAVQRGPVVHALESVDLPGGWSTESAVVDVSKPPRSDQDGVHVHLSSRDEAAWELPYTADAADAAPRLAASAEVPLTPYYDWANRGPSTMRVWIPASTAE</sequence>
<keyword evidence="5" id="KW-1185">Reference proteome</keyword>
<evidence type="ECO:0000313" key="5">
    <source>
        <dbReference type="Proteomes" id="UP000622547"/>
    </source>
</evidence>
<dbReference type="EMBL" id="BOOP01000003">
    <property type="protein sequence ID" value="GII35597.1"/>
    <property type="molecule type" value="Genomic_DNA"/>
</dbReference>
<dbReference type="InterPro" id="IPR012878">
    <property type="entry name" value="Beta-AFase-like_GH127_cat"/>
</dbReference>
<dbReference type="InterPro" id="IPR049174">
    <property type="entry name" value="Beta-AFase-like"/>
</dbReference>
<evidence type="ECO:0000259" key="3">
    <source>
        <dbReference type="Pfam" id="PF20737"/>
    </source>
</evidence>
<name>A0A8J3U0E2_9ACTN</name>
<protein>
    <recommendedName>
        <fullName evidence="6">Glycoside hydrolase family 127 protein</fullName>
    </recommendedName>
</protein>
<proteinExistence type="predicted"/>
<dbReference type="Proteomes" id="UP000622547">
    <property type="component" value="Unassembled WGS sequence"/>
</dbReference>
<evidence type="ECO:0000313" key="4">
    <source>
        <dbReference type="EMBL" id="GII35597.1"/>
    </source>
</evidence>
<evidence type="ECO:0008006" key="6">
    <source>
        <dbReference type="Google" id="ProtNLM"/>
    </source>
</evidence>
<dbReference type="PANTHER" id="PTHR43465">
    <property type="entry name" value="DUF1680 DOMAIN PROTEIN (AFU_ORTHOLOGUE AFUA_1G08910)"/>
    <property type="match status" value="1"/>
</dbReference>
<evidence type="ECO:0000259" key="1">
    <source>
        <dbReference type="Pfam" id="PF07944"/>
    </source>
</evidence>
<dbReference type="SUPFAM" id="SSF48208">
    <property type="entry name" value="Six-hairpin glycosidases"/>
    <property type="match status" value="1"/>
</dbReference>
<dbReference type="PANTHER" id="PTHR43465:SF2">
    <property type="entry name" value="DUF1680 DOMAIN PROTEIN (AFU_ORTHOLOGUE AFUA_1G08910)"/>
    <property type="match status" value="1"/>
</dbReference>
<dbReference type="InterPro" id="IPR049049">
    <property type="entry name" value="Beta-AFase-like_GH127_C"/>
</dbReference>
<reference evidence="4 5" key="1">
    <citation type="submission" date="2021-01" db="EMBL/GenBank/DDBJ databases">
        <title>Whole genome shotgun sequence of Planotetraspora phitsanulokensis NBRC 104273.</title>
        <authorList>
            <person name="Komaki H."/>
            <person name="Tamura T."/>
        </authorList>
    </citation>
    <scope>NUCLEOTIDE SEQUENCE [LARGE SCALE GENOMIC DNA]</scope>
    <source>
        <strain evidence="4 5">NBRC 104273</strain>
    </source>
</reference>
<organism evidence="4 5">
    <name type="scientific">Planotetraspora phitsanulokensis</name>
    <dbReference type="NCBI Taxonomy" id="575192"/>
    <lineage>
        <taxon>Bacteria</taxon>
        <taxon>Bacillati</taxon>
        <taxon>Actinomycetota</taxon>
        <taxon>Actinomycetes</taxon>
        <taxon>Streptosporangiales</taxon>
        <taxon>Streptosporangiaceae</taxon>
        <taxon>Planotetraspora</taxon>
    </lineage>
</organism>
<dbReference type="InterPro" id="IPR049046">
    <property type="entry name" value="Beta-AFase-like_GH127_middle"/>
</dbReference>